<accession>A0A0D7A7I1</accession>
<gene>
    <name evidence="1" type="ORF">FISHEDRAFT_60442</name>
</gene>
<name>A0A0D7A7I1_9AGAR</name>
<dbReference type="Proteomes" id="UP000054144">
    <property type="component" value="Unassembled WGS sequence"/>
</dbReference>
<keyword evidence="2" id="KW-1185">Reference proteome</keyword>
<dbReference type="AlphaFoldDB" id="A0A0D7A7I1"/>
<reference evidence="1 2" key="1">
    <citation type="journal article" date="2015" name="Fungal Genet. Biol.">
        <title>Evolution of novel wood decay mechanisms in Agaricales revealed by the genome sequences of Fistulina hepatica and Cylindrobasidium torrendii.</title>
        <authorList>
            <person name="Floudas D."/>
            <person name="Held B.W."/>
            <person name="Riley R."/>
            <person name="Nagy L.G."/>
            <person name="Koehler G."/>
            <person name="Ransdell A.S."/>
            <person name="Younus H."/>
            <person name="Chow J."/>
            <person name="Chiniquy J."/>
            <person name="Lipzen A."/>
            <person name="Tritt A."/>
            <person name="Sun H."/>
            <person name="Haridas S."/>
            <person name="LaButti K."/>
            <person name="Ohm R.A."/>
            <person name="Kues U."/>
            <person name="Blanchette R.A."/>
            <person name="Grigoriev I.V."/>
            <person name="Minto R.E."/>
            <person name="Hibbett D.S."/>
        </authorList>
    </citation>
    <scope>NUCLEOTIDE SEQUENCE [LARGE SCALE GENOMIC DNA]</scope>
    <source>
        <strain evidence="1 2">ATCC 64428</strain>
    </source>
</reference>
<evidence type="ECO:0000313" key="2">
    <source>
        <dbReference type="Proteomes" id="UP000054144"/>
    </source>
</evidence>
<proteinExistence type="predicted"/>
<sequence length="420" mass="45588">MVDATHCCVSEFSSQQLEDPMRRNASLAEYCAPSKPVDGIAPHNLSRTGQPLNMLSVHSLEQFSFNDCNSPNWAPSAISIPSIPDALSPATWSPSTTISSLPSPVVTTPVFSHRPIVRATFTTNTPESYYYSCAPAASCDPSHALPCPSPHHVEIDAAGAECGWISMDQSTVACGDAVAASSAAYTMDYDSGDADTAVNCYYGAVFDGSRDATTMLDMCCVGQYMEEDGTYNCAMMDDDSCYGQRFYGDPSESVLPANLAFYGFDRADTCSSSGYDCTYSQDTNCAPVPSDALGSYTPAEQFLAETMVAPSSQQVPVVQPRPVRTRDTAAFQRLLQYEPEEAPDDVRVQFLSPAPPSQIPNGPQTIPAFEASTNIFETSWDDNCPLTFTFDDYAGVIAEETLQRQHIDTNRDMDCFTQWT</sequence>
<evidence type="ECO:0000313" key="1">
    <source>
        <dbReference type="EMBL" id="KIY46314.1"/>
    </source>
</evidence>
<dbReference type="EMBL" id="KN882035">
    <property type="protein sequence ID" value="KIY46314.1"/>
    <property type="molecule type" value="Genomic_DNA"/>
</dbReference>
<protein>
    <submittedName>
        <fullName evidence="1">Uncharacterized protein</fullName>
    </submittedName>
</protein>
<organism evidence="1 2">
    <name type="scientific">Fistulina hepatica ATCC 64428</name>
    <dbReference type="NCBI Taxonomy" id="1128425"/>
    <lineage>
        <taxon>Eukaryota</taxon>
        <taxon>Fungi</taxon>
        <taxon>Dikarya</taxon>
        <taxon>Basidiomycota</taxon>
        <taxon>Agaricomycotina</taxon>
        <taxon>Agaricomycetes</taxon>
        <taxon>Agaricomycetidae</taxon>
        <taxon>Agaricales</taxon>
        <taxon>Fistulinaceae</taxon>
        <taxon>Fistulina</taxon>
    </lineage>
</organism>